<dbReference type="GO" id="GO:0016020">
    <property type="term" value="C:membrane"/>
    <property type="evidence" value="ECO:0007669"/>
    <property type="project" value="InterPro"/>
</dbReference>
<reference evidence="2" key="1">
    <citation type="submission" date="2022-08" db="EMBL/GenBank/DDBJ databases">
        <authorList>
            <person name="Li F."/>
        </authorList>
    </citation>
    <scope>NUCLEOTIDE SEQUENCE</scope>
    <source>
        <strain evidence="2">MQZ15Z-1</strain>
    </source>
</reference>
<dbReference type="Proteomes" id="UP001151088">
    <property type="component" value="Unassembled WGS sequence"/>
</dbReference>
<keyword evidence="1" id="KW-0732">Signal</keyword>
<proteinExistence type="predicted"/>
<keyword evidence="3" id="KW-1185">Reference proteome</keyword>
<gene>
    <name evidence="2" type="ORF">NVS89_17110</name>
</gene>
<dbReference type="RefSeq" id="WP_258733980.1">
    <property type="nucleotide sequence ID" value="NZ_JANTHZ010000008.1"/>
</dbReference>
<feature type="signal peptide" evidence="1">
    <location>
        <begin position="1"/>
        <end position="19"/>
    </location>
</feature>
<evidence type="ECO:0000313" key="3">
    <source>
        <dbReference type="Proteomes" id="UP001151088"/>
    </source>
</evidence>
<feature type="chain" id="PRO_5040951478" evidence="1">
    <location>
        <begin position="20"/>
        <end position="70"/>
    </location>
</feature>
<accession>A0A9X2T528</accession>
<dbReference type="EMBL" id="JANTHZ010000008">
    <property type="protein sequence ID" value="MCS0496821.1"/>
    <property type="molecule type" value="Genomic_DNA"/>
</dbReference>
<dbReference type="InterPro" id="IPR001893">
    <property type="entry name" value="Cys-rich_GLG1_repeat"/>
</dbReference>
<evidence type="ECO:0000313" key="2">
    <source>
        <dbReference type="EMBL" id="MCS0496821.1"/>
    </source>
</evidence>
<evidence type="ECO:0000256" key="1">
    <source>
        <dbReference type="SAM" id="SignalP"/>
    </source>
</evidence>
<comment type="caution">
    <text evidence="2">The sequence shown here is derived from an EMBL/GenBank/DDBJ whole genome shotgun (WGS) entry which is preliminary data.</text>
</comment>
<dbReference type="AlphaFoldDB" id="A0A9X2T528"/>
<organism evidence="2 3">
    <name type="scientific">Ancylobacter mangrovi</name>
    <dbReference type="NCBI Taxonomy" id="2972472"/>
    <lineage>
        <taxon>Bacteria</taxon>
        <taxon>Pseudomonadati</taxon>
        <taxon>Pseudomonadota</taxon>
        <taxon>Alphaproteobacteria</taxon>
        <taxon>Hyphomicrobiales</taxon>
        <taxon>Xanthobacteraceae</taxon>
        <taxon>Ancylobacter</taxon>
    </lineage>
</organism>
<name>A0A9X2T528_9HYPH</name>
<protein>
    <submittedName>
        <fullName evidence="2">Cysteine rich repeat-containing protein</fullName>
    </submittedName>
</protein>
<dbReference type="Pfam" id="PF00839">
    <property type="entry name" value="Cys_rich_FGFR"/>
    <property type="match status" value="1"/>
</dbReference>
<sequence>MRMTLVALVLAASASFAHAQEGDFAKYCKADIERLCQGIQPGGGNLLKCLKSHSKEMSVGCAQALQKLKG</sequence>